<dbReference type="AlphaFoldDB" id="A0A4Y7TSL2"/>
<dbReference type="InterPro" id="IPR032675">
    <property type="entry name" value="LRR_dom_sf"/>
</dbReference>
<reference evidence="1 2" key="1">
    <citation type="journal article" date="2019" name="Nat. Ecol. Evol.">
        <title>Megaphylogeny resolves global patterns of mushroom evolution.</title>
        <authorList>
            <person name="Varga T."/>
            <person name="Krizsan K."/>
            <person name="Foldi C."/>
            <person name="Dima B."/>
            <person name="Sanchez-Garcia M."/>
            <person name="Sanchez-Ramirez S."/>
            <person name="Szollosi G.J."/>
            <person name="Szarkandi J.G."/>
            <person name="Papp V."/>
            <person name="Albert L."/>
            <person name="Andreopoulos W."/>
            <person name="Angelini C."/>
            <person name="Antonin V."/>
            <person name="Barry K.W."/>
            <person name="Bougher N.L."/>
            <person name="Buchanan P."/>
            <person name="Buyck B."/>
            <person name="Bense V."/>
            <person name="Catcheside P."/>
            <person name="Chovatia M."/>
            <person name="Cooper J."/>
            <person name="Damon W."/>
            <person name="Desjardin D."/>
            <person name="Finy P."/>
            <person name="Geml J."/>
            <person name="Haridas S."/>
            <person name="Hughes K."/>
            <person name="Justo A."/>
            <person name="Karasinski D."/>
            <person name="Kautmanova I."/>
            <person name="Kiss B."/>
            <person name="Kocsube S."/>
            <person name="Kotiranta H."/>
            <person name="LaButti K.M."/>
            <person name="Lechner B.E."/>
            <person name="Liimatainen K."/>
            <person name="Lipzen A."/>
            <person name="Lukacs Z."/>
            <person name="Mihaltcheva S."/>
            <person name="Morgado L.N."/>
            <person name="Niskanen T."/>
            <person name="Noordeloos M.E."/>
            <person name="Ohm R.A."/>
            <person name="Ortiz-Santana B."/>
            <person name="Ovrebo C."/>
            <person name="Racz N."/>
            <person name="Riley R."/>
            <person name="Savchenko A."/>
            <person name="Shiryaev A."/>
            <person name="Soop K."/>
            <person name="Spirin V."/>
            <person name="Szebenyi C."/>
            <person name="Tomsovsky M."/>
            <person name="Tulloss R.E."/>
            <person name="Uehling J."/>
            <person name="Grigoriev I.V."/>
            <person name="Vagvolgyi C."/>
            <person name="Papp T."/>
            <person name="Martin F.M."/>
            <person name="Miettinen O."/>
            <person name="Hibbett D.S."/>
            <person name="Nagy L.G."/>
        </authorList>
    </citation>
    <scope>NUCLEOTIDE SEQUENCE [LARGE SCALE GENOMIC DNA]</scope>
    <source>
        <strain evidence="1 2">FP101781</strain>
    </source>
</reference>
<dbReference type="EMBL" id="QPFP01000005">
    <property type="protein sequence ID" value="TEB36539.1"/>
    <property type="molecule type" value="Genomic_DNA"/>
</dbReference>
<protein>
    <recommendedName>
        <fullName evidence="3">F-box domain-containing protein</fullName>
    </recommendedName>
</protein>
<organism evidence="1 2">
    <name type="scientific">Coprinellus micaceus</name>
    <name type="common">Glistening ink-cap mushroom</name>
    <name type="synonym">Coprinus micaceus</name>
    <dbReference type="NCBI Taxonomy" id="71717"/>
    <lineage>
        <taxon>Eukaryota</taxon>
        <taxon>Fungi</taxon>
        <taxon>Dikarya</taxon>
        <taxon>Basidiomycota</taxon>
        <taxon>Agaricomycotina</taxon>
        <taxon>Agaricomycetes</taxon>
        <taxon>Agaricomycetidae</taxon>
        <taxon>Agaricales</taxon>
        <taxon>Agaricineae</taxon>
        <taxon>Psathyrellaceae</taxon>
        <taxon>Coprinellus</taxon>
    </lineage>
</organism>
<keyword evidence="2" id="KW-1185">Reference proteome</keyword>
<dbReference type="Proteomes" id="UP000298030">
    <property type="component" value="Unassembled WGS sequence"/>
</dbReference>
<comment type="caution">
    <text evidence="1">The sequence shown here is derived from an EMBL/GenBank/DDBJ whole genome shotgun (WGS) entry which is preliminary data.</text>
</comment>
<evidence type="ECO:0000313" key="2">
    <source>
        <dbReference type="Proteomes" id="UP000298030"/>
    </source>
</evidence>
<dbReference type="Gene3D" id="3.80.10.10">
    <property type="entry name" value="Ribonuclease Inhibitor"/>
    <property type="match status" value="1"/>
</dbReference>
<accession>A0A4Y7TSL2</accession>
<gene>
    <name evidence="1" type="ORF">FA13DRAFT_1068217</name>
</gene>
<sequence length="176" mass="20534">MIRLSKSRLLFPRLEALHLVGARNLYLLDFSFTDTDLYSESYNTYPIPEVLSRLRDASQPCKGLQVLRLHNLHVSAEELANTLDDLPSLRHLVLDDVSVNARHMWQMLIQRHRQPFAPRYQGRRGPLPFLDHIQLFMIPYDYPIGYLRHAICMGRHEDVNPLCVVDVIHKPSPCPW</sequence>
<name>A0A4Y7TSL2_COPMI</name>
<proteinExistence type="predicted"/>
<evidence type="ECO:0000313" key="1">
    <source>
        <dbReference type="EMBL" id="TEB36539.1"/>
    </source>
</evidence>
<dbReference type="SUPFAM" id="SSF52047">
    <property type="entry name" value="RNI-like"/>
    <property type="match status" value="1"/>
</dbReference>
<evidence type="ECO:0008006" key="3">
    <source>
        <dbReference type="Google" id="ProtNLM"/>
    </source>
</evidence>